<dbReference type="EMBL" id="JABBKX010000003">
    <property type="protein sequence ID" value="NMJ41930.1"/>
    <property type="molecule type" value="Genomic_DNA"/>
</dbReference>
<proteinExistence type="predicted"/>
<keyword evidence="2" id="KW-0540">Nuclease</keyword>
<keyword evidence="3" id="KW-1185">Reference proteome</keyword>
<dbReference type="Gene3D" id="3.30.420.10">
    <property type="entry name" value="Ribonuclease H-like superfamily/Ribonuclease H"/>
    <property type="match status" value="1"/>
</dbReference>
<dbReference type="InterPro" id="IPR036397">
    <property type="entry name" value="RNaseH_sf"/>
</dbReference>
<sequence length="223" mass="25241">MIEAVKRLFWRASLADHGYLFLFDPPPAGEVVSLDCETTGLDTATDEILAIAAVPVVNGRIQTSRRFEAFVKPDRAPTADSIKVHRLRARDLEAARPMREVLPELLRFIGSRPLLGYYIDFDVRMLDRYAKELLQVHLPNKRIEVSSLYYDRKYGKAPPGTTIDLRFASMLEDLGIPQLEQHIAVNDAVMAAMAWLQLTDLVERGQRLKRERRRDATAAPLGA</sequence>
<evidence type="ECO:0000259" key="1">
    <source>
        <dbReference type="SMART" id="SM00479"/>
    </source>
</evidence>
<dbReference type="RefSeq" id="WP_170054160.1">
    <property type="nucleotide sequence ID" value="NZ_JABBKX010000003.1"/>
</dbReference>
<evidence type="ECO:0000313" key="3">
    <source>
        <dbReference type="Proteomes" id="UP000548582"/>
    </source>
</evidence>
<accession>A0A848EER0</accession>
<dbReference type="NCBIfam" id="NF006601">
    <property type="entry name" value="PRK09145.1"/>
    <property type="match status" value="1"/>
</dbReference>
<dbReference type="Proteomes" id="UP000548582">
    <property type="component" value="Unassembled WGS sequence"/>
</dbReference>
<organism evidence="2 3">
    <name type="scientific">Neoroseomonas marina</name>
    <dbReference type="NCBI Taxonomy" id="1232220"/>
    <lineage>
        <taxon>Bacteria</taxon>
        <taxon>Pseudomonadati</taxon>
        <taxon>Pseudomonadota</taxon>
        <taxon>Alphaproteobacteria</taxon>
        <taxon>Acetobacterales</taxon>
        <taxon>Acetobacteraceae</taxon>
        <taxon>Neoroseomonas</taxon>
    </lineage>
</organism>
<dbReference type="PANTHER" id="PTHR30231:SF7">
    <property type="entry name" value="BLR4117 PROTEIN"/>
    <property type="match status" value="1"/>
</dbReference>
<name>A0A848EER0_9PROT</name>
<dbReference type="AlphaFoldDB" id="A0A848EER0"/>
<reference evidence="2 3" key="1">
    <citation type="submission" date="2020-03" db="EMBL/GenBank/DDBJ databases">
        <authorList>
            <person name="Sun Q."/>
        </authorList>
    </citation>
    <scope>NUCLEOTIDE SEQUENCE [LARGE SCALE GENOMIC DNA]</scope>
    <source>
        <strain evidence="2 3">JC162</strain>
    </source>
</reference>
<dbReference type="GO" id="GO:0005829">
    <property type="term" value="C:cytosol"/>
    <property type="evidence" value="ECO:0007669"/>
    <property type="project" value="TreeGrafter"/>
</dbReference>
<dbReference type="GO" id="GO:0006259">
    <property type="term" value="P:DNA metabolic process"/>
    <property type="evidence" value="ECO:0007669"/>
    <property type="project" value="UniProtKB-ARBA"/>
</dbReference>
<dbReference type="SUPFAM" id="SSF53098">
    <property type="entry name" value="Ribonuclease H-like"/>
    <property type="match status" value="1"/>
</dbReference>
<evidence type="ECO:0000313" key="2">
    <source>
        <dbReference type="EMBL" id="NMJ41930.1"/>
    </source>
</evidence>
<keyword evidence="2" id="KW-0378">Hydrolase</keyword>
<gene>
    <name evidence="2" type="ORF">GWK16_11815</name>
</gene>
<keyword evidence="2" id="KW-0269">Exonuclease</keyword>
<dbReference type="CDD" id="cd06127">
    <property type="entry name" value="DEDDh"/>
    <property type="match status" value="1"/>
</dbReference>
<dbReference type="Pfam" id="PF00929">
    <property type="entry name" value="RNase_T"/>
    <property type="match status" value="1"/>
</dbReference>
<dbReference type="SMART" id="SM00479">
    <property type="entry name" value="EXOIII"/>
    <property type="match status" value="1"/>
</dbReference>
<dbReference type="InterPro" id="IPR012337">
    <property type="entry name" value="RNaseH-like_sf"/>
</dbReference>
<protein>
    <submittedName>
        <fullName evidence="2">3'-5' exonuclease</fullName>
    </submittedName>
</protein>
<feature type="domain" description="Exonuclease" evidence="1">
    <location>
        <begin position="30"/>
        <end position="204"/>
    </location>
</feature>
<dbReference type="InterPro" id="IPR013520">
    <property type="entry name" value="Ribonucl_H"/>
</dbReference>
<dbReference type="GO" id="GO:0003676">
    <property type="term" value="F:nucleic acid binding"/>
    <property type="evidence" value="ECO:0007669"/>
    <property type="project" value="InterPro"/>
</dbReference>
<dbReference type="GO" id="GO:0008408">
    <property type="term" value="F:3'-5' exonuclease activity"/>
    <property type="evidence" value="ECO:0007669"/>
    <property type="project" value="TreeGrafter"/>
</dbReference>
<dbReference type="PANTHER" id="PTHR30231">
    <property type="entry name" value="DNA POLYMERASE III SUBUNIT EPSILON"/>
    <property type="match status" value="1"/>
</dbReference>
<comment type="caution">
    <text evidence="2">The sequence shown here is derived from an EMBL/GenBank/DDBJ whole genome shotgun (WGS) entry which is preliminary data.</text>
</comment>